<dbReference type="AlphaFoldDB" id="A0A9N9DMM6"/>
<proteinExistence type="predicted"/>
<reference evidence="1" key="1">
    <citation type="submission" date="2021-06" db="EMBL/GenBank/DDBJ databases">
        <authorList>
            <person name="Kallberg Y."/>
            <person name="Tangrot J."/>
            <person name="Rosling A."/>
        </authorList>
    </citation>
    <scope>NUCLEOTIDE SEQUENCE</scope>
    <source>
        <strain evidence="1">FL966</strain>
    </source>
</reference>
<protein>
    <submittedName>
        <fullName evidence="1">12340_t:CDS:1</fullName>
    </submittedName>
</protein>
<evidence type="ECO:0000313" key="2">
    <source>
        <dbReference type="Proteomes" id="UP000789759"/>
    </source>
</evidence>
<evidence type="ECO:0000313" key="1">
    <source>
        <dbReference type="EMBL" id="CAG8644001.1"/>
    </source>
</evidence>
<gene>
    <name evidence="1" type="ORF">CPELLU_LOCUS8996</name>
</gene>
<comment type="caution">
    <text evidence="1">The sequence shown here is derived from an EMBL/GenBank/DDBJ whole genome shotgun (WGS) entry which is preliminary data.</text>
</comment>
<dbReference type="Proteomes" id="UP000789759">
    <property type="component" value="Unassembled WGS sequence"/>
</dbReference>
<name>A0A9N9DMM6_9GLOM</name>
<sequence>MGTIVDIVYKLEKIPPALSTLVLFKMNNYTGPTFSISDSSEVTIIIHKLQGLTLSQAVIDIGDKEFVLGLIFVEG</sequence>
<accession>A0A9N9DMM6</accession>
<organism evidence="1 2">
    <name type="scientific">Cetraspora pellucida</name>
    <dbReference type="NCBI Taxonomy" id="1433469"/>
    <lineage>
        <taxon>Eukaryota</taxon>
        <taxon>Fungi</taxon>
        <taxon>Fungi incertae sedis</taxon>
        <taxon>Mucoromycota</taxon>
        <taxon>Glomeromycotina</taxon>
        <taxon>Glomeromycetes</taxon>
        <taxon>Diversisporales</taxon>
        <taxon>Gigasporaceae</taxon>
        <taxon>Cetraspora</taxon>
    </lineage>
</organism>
<dbReference type="EMBL" id="CAJVQA010006637">
    <property type="protein sequence ID" value="CAG8644001.1"/>
    <property type="molecule type" value="Genomic_DNA"/>
</dbReference>
<keyword evidence="2" id="KW-1185">Reference proteome</keyword>